<dbReference type="InterPro" id="IPR004500">
    <property type="entry name" value="Pro-tRNA-synth_IIa_bac-type"/>
</dbReference>
<dbReference type="OrthoDB" id="10267474at2759"/>
<evidence type="ECO:0000256" key="7">
    <source>
        <dbReference type="ARBA" id="ARBA00023146"/>
    </source>
</evidence>
<dbReference type="InterPro" id="IPR002314">
    <property type="entry name" value="aa-tRNA-synt_IIb"/>
</dbReference>
<evidence type="ECO:0000256" key="6">
    <source>
        <dbReference type="ARBA" id="ARBA00022917"/>
    </source>
</evidence>
<dbReference type="AlphaFoldDB" id="A0A1B7P1M3"/>
<dbReference type="InterPro" id="IPR045864">
    <property type="entry name" value="aa-tRNA-synth_II/BPL/LPL"/>
</dbReference>
<keyword evidence="6" id="KW-0648">Protein biosynthesis</keyword>
<evidence type="ECO:0000256" key="2">
    <source>
        <dbReference type="ARBA" id="ARBA00012831"/>
    </source>
</evidence>
<gene>
    <name evidence="11" type="ORF">ACJ72_02727</name>
</gene>
<dbReference type="PRINTS" id="PR01046">
    <property type="entry name" value="TRNASYNTHPRO"/>
</dbReference>
<evidence type="ECO:0000256" key="5">
    <source>
        <dbReference type="ARBA" id="ARBA00022840"/>
    </source>
</evidence>
<evidence type="ECO:0000256" key="3">
    <source>
        <dbReference type="ARBA" id="ARBA00022598"/>
    </source>
</evidence>
<dbReference type="InterPro" id="IPR036621">
    <property type="entry name" value="Anticodon-bd_dom_sf"/>
</dbReference>
<dbReference type="Gene3D" id="3.30.930.10">
    <property type="entry name" value="Bira Bifunctional Protein, Domain 2"/>
    <property type="match status" value="2"/>
</dbReference>
<keyword evidence="7" id="KW-0030">Aminoacyl-tRNA synthetase</keyword>
<keyword evidence="5" id="KW-0067">ATP-binding</keyword>
<reference evidence="11 12" key="1">
    <citation type="submission" date="2015-07" db="EMBL/GenBank/DDBJ databases">
        <title>Emmonsia species relationships and genome sequence.</title>
        <authorList>
            <person name="Cuomo C.A."/>
            <person name="Schwartz I.S."/>
            <person name="Kenyon C."/>
            <person name="de Hoog G.S."/>
            <person name="Govender N.P."/>
            <person name="Botha A."/>
            <person name="Moreno L."/>
            <person name="de Vries M."/>
            <person name="Munoz J.F."/>
            <person name="Stielow J.B."/>
        </authorList>
    </citation>
    <scope>NUCLEOTIDE SEQUENCE [LARGE SCALE GENOMIC DNA]</scope>
    <source>
        <strain evidence="11 12">CBS 136260</strain>
    </source>
</reference>
<evidence type="ECO:0000256" key="9">
    <source>
        <dbReference type="ARBA" id="ARBA00047671"/>
    </source>
</evidence>
<dbReference type="GO" id="GO:0005524">
    <property type="term" value="F:ATP binding"/>
    <property type="evidence" value="ECO:0007669"/>
    <property type="project" value="UniProtKB-KW"/>
</dbReference>
<evidence type="ECO:0000256" key="8">
    <source>
        <dbReference type="ARBA" id="ARBA00029731"/>
    </source>
</evidence>
<protein>
    <recommendedName>
        <fullName evidence="2">proline--tRNA ligase</fullName>
        <ecNumber evidence="2">6.1.1.15</ecNumber>
    </recommendedName>
    <alternativeName>
        <fullName evidence="8">Prolyl-tRNA synthetase</fullName>
    </alternativeName>
</protein>
<dbReference type="GO" id="GO:0005739">
    <property type="term" value="C:mitochondrion"/>
    <property type="evidence" value="ECO:0007669"/>
    <property type="project" value="TreeGrafter"/>
</dbReference>
<keyword evidence="12" id="KW-1185">Reference proteome</keyword>
<comment type="caution">
    <text evidence="11">The sequence shown here is derived from an EMBL/GenBank/DDBJ whole genome shotgun (WGS) entry which is preliminary data.</text>
</comment>
<dbReference type="InterPro" id="IPR050062">
    <property type="entry name" value="Pro-tRNA_synthetase"/>
</dbReference>
<dbReference type="SUPFAM" id="SSF52954">
    <property type="entry name" value="Class II aaRS ABD-related"/>
    <property type="match status" value="1"/>
</dbReference>
<dbReference type="PANTHER" id="PTHR42753">
    <property type="entry name" value="MITOCHONDRIAL RIBOSOME PROTEIN L39/PROLYL-TRNA LIGASE FAMILY MEMBER"/>
    <property type="match status" value="1"/>
</dbReference>
<comment type="catalytic activity">
    <reaction evidence="9">
        <text>tRNA(Pro) + L-proline + ATP = L-prolyl-tRNA(Pro) + AMP + diphosphate</text>
        <dbReference type="Rhea" id="RHEA:14305"/>
        <dbReference type="Rhea" id="RHEA-COMP:9700"/>
        <dbReference type="Rhea" id="RHEA-COMP:9702"/>
        <dbReference type="ChEBI" id="CHEBI:30616"/>
        <dbReference type="ChEBI" id="CHEBI:33019"/>
        <dbReference type="ChEBI" id="CHEBI:60039"/>
        <dbReference type="ChEBI" id="CHEBI:78442"/>
        <dbReference type="ChEBI" id="CHEBI:78532"/>
        <dbReference type="ChEBI" id="CHEBI:456215"/>
        <dbReference type="EC" id="6.1.1.15"/>
    </reaction>
</comment>
<evidence type="ECO:0000259" key="10">
    <source>
        <dbReference type="PROSITE" id="PS50862"/>
    </source>
</evidence>
<evidence type="ECO:0000256" key="4">
    <source>
        <dbReference type="ARBA" id="ARBA00022741"/>
    </source>
</evidence>
<dbReference type="GO" id="GO:0004827">
    <property type="term" value="F:proline-tRNA ligase activity"/>
    <property type="evidence" value="ECO:0007669"/>
    <property type="project" value="UniProtKB-EC"/>
</dbReference>
<dbReference type="Pfam" id="PF00587">
    <property type="entry name" value="tRNA-synt_2b"/>
    <property type="match status" value="1"/>
</dbReference>
<evidence type="ECO:0000313" key="12">
    <source>
        <dbReference type="Proteomes" id="UP000091918"/>
    </source>
</evidence>
<dbReference type="PROSITE" id="PS50862">
    <property type="entry name" value="AA_TRNA_LIGASE_II"/>
    <property type="match status" value="1"/>
</dbReference>
<dbReference type="GO" id="GO:0006433">
    <property type="term" value="P:prolyl-tRNA aminoacylation"/>
    <property type="evidence" value="ECO:0007669"/>
    <property type="project" value="InterPro"/>
</dbReference>
<sequence>MNPTLFARVGHHRQSPTFRHPIRYHHCSRFHNDGRSRLSGFWAPTGGISQKSGAHDANDLLIEAGFLRQAYSGVFHMLPLGLRVQEKLERLIDKHMHTLGASKLSLSSISSQALWEKSGRLQKDSEFFKFQDRKETRFLLSPTHEEEITSLVAGVVSSYRELPLRVYQISRKYRDEPRPRHGLLRGREFIMKDLYTFDYNTEMAIKTYNAVKEAYVRLFNELKVPYIIAAADSGNMGGSLSHEFHLPNPKGEDTIVSCSKCCHVYNEELSDGKAYQDNIKPSTNPVLDKASTGLGEQQAPAISTDMWMSISRDGNTLVRVFYPRYLVQEGHTDPVERQINSHAVKTIARSAGVDLDTSVTRPLAKWQAIAGASTQATEPQPRCLTILDIYDYRVRPYDRPPLPAGHSKEVLEQLNVQYSSLHRYPGTDAKLDCISAVGGDQCAKCGEHTVQTHTAIELAHTFHLGTRYSKVLNASVAVPSALLNSGPKTYNATLAKPNSTASVPLQMGCHGIGVSRMISAIADTLADSKGLNWPRAIAPFEAIIVPDKGLEEEAAKVYEAISERQSGAIDAIIDDRDKNLAWKLRDADLIGYPVKIVIGRSWKRENKLEVQCRQLNSLREMVLFQDLYPFTKSLLDRL</sequence>
<proteinExistence type="inferred from homology"/>
<dbReference type="InterPro" id="IPR004154">
    <property type="entry name" value="Anticodon-bd"/>
</dbReference>
<dbReference type="NCBIfam" id="TIGR00409">
    <property type="entry name" value="proS_fam_II"/>
    <property type="match status" value="1"/>
</dbReference>
<organism evidence="11 12">
    <name type="scientific">Emergomyces africanus</name>
    <dbReference type="NCBI Taxonomy" id="1955775"/>
    <lineage>
        <taxon>Eukaryota</taxon>
        <taxon>Fungi</taxon>
        <taxon>Dikarya</taxon>
        <taxon>Ascomycota</taxon>
        <taxon>Pezizomycotina</taxon>
        <taxon>Eurotiomycetes</taxon>
        <taxon>Eurotiomycetidae</taxon>
        <taxon>Onygenales</taxon>
        <taxon>Ajellomycetaceae</taxon>
        <taxon>Emergomyces</taxon>
    </lineage>
</organism>
<comment type="similarity">
    <text evidence="1">Belongs to the class-II aminoacyl-tRNA synthetase family.</text>
</comment>
<keyword evidence="3 11" id="KW-0436">Ligase</keyword>
<keyword evidence="4" id="KW-0547">Nucleotide-binding</keyword>
<evidence type="ECO:0000313" key="11">
    <source>
        <dbReference type="EMBL" id="OAX82920.1"/>
    </source>
</evidence>
<dbReference type="Proteomes" id="UP000091918">
    <property type="component" value="Unassembled WGS sequence"/>
</dbReference>
<dbReference type="EC" id="6.1.1.15" evidence="2"/>
<dbReference type="SUPFAM" id="SSF55681">
    <property type="entry name" value="Class II aaRS and biotin synthetases"/>
    <property type="match status" value="1"/>
</dbReference>
<dbReference type="EMBL" id="LGUA01000238">
    <property type="protein sequence ID" value="OAX82920.1"/>
    <property type="molecule type" value="Genomic_DNA"/>
</dbReference>
<feature type="domain" description="Aminoacyl-transfer RNA synthetases class-II family profile" evidence="10">
    <location>
        <begin position="81"/>
        <end position="539"/>
    </location>
</feature>
<dbReference type="InterPro" id="IPR002316">
    <property type="entry name" value="Pro-tRNA-ligase_IIa"/>
</dbReference>
<dbReference type="PANTHER" id="PTHR42753:SF2">
    <property type="entry name" value="PROLINE--TRNA LIGASE"/>
    <property type="match status" value="1"/>
</dbReference>
<dbReference type="STRING" id="1658172.A0A1B7P1M3"/>
<name>A0A1B7P1M3_9EURO</name>
<dbReference type="InterPro" id="IPR006195">
    <property type="entry name" value="aa-tRNA-synth_II"/>
</dbReference>
<dbReference type="Pfam" id="PF03129">
    <property type="entry name" value="HGTP_anticodon"/>
    <property type="match status" value="1"/>
</dbReference>
<dbReference type="Gene3D" id="3.40.50.800">
    <property type="entry name" value="Anticodon-binding domain"/>
    <property type="match status" value="1"/>
</dbReference>
<accession>A0A1B7P1M3</accession>
<evidence type="ECO:0000256" key="1">
    <source>
        <dbReference type="ARBA" id="ARBA00008226"/>
    </source>
</evidence>